<organism evidence="1">
    <name type="scientific">Arundo donax</name>
    <name type="common">Giant reed</name>
    <name type="synonym">Donax arundinaceus</name>
    <dbReference type="NCBI Taxonomy" id="35708"/>
    <lineage>
        <taxon>Eukaryota</taxon>
        <taxon>Viridiplantae</taxon>
        <taxon>Streptophyta</taxon>
        <taxon>Embryophyta</taxon>
        <taxon>Tracheophyta</taxon>
        <taxon>Spermatophyta</taxon>
        <taxon>Magnoliopsida</taxon>
        <taxon>Liliopsida</taxon>
        <taxon>Poales</taxon>
        <taxon>Poaceae</taxon>
        <taxon>PACMAD clade</taxon>
        <taxon>Arundinoideae</taxon>
        <taxon>Arundineae</taxon>
        <taxon>Arundo</taxon>
    </lineage>
</organism>
<dbReference type="EMBL" id="GBRH01240551">
    <property type="protein sequence ID" value="JAD57344.1"/>
    <property type="molecule type" value="Transcribed_RNA"/>
</dbReference>
<protein>
    <submittedName>
        <fullName evidence="1">Uncharacterized protein</fullName>
    </submittedName>
</protein>
<accession>A0A0A9B008</accession>
<proteinExistence type="predicted"/>
<evidence type="ECO:0000313" key="1">
    <source>
        <dbReference type="EMBL" id="JAD57344.1"/>
    </source>
</evidence>
<dbReference type="AlphaFoldDB" id="A0A0A9B008"/>
<reference evidence="1" key="2">
    <citation type="journal article" date="2015" name="Data Brief">
        <title>Shoot transcriptome of the giant reed, Arundo donax.</title>
        <authorList>
            <person name="Barrero R.A."/>
            <person name="Guerrero F.D."/>
            <person name="Moolhuijzen P."/>
            <person name="Goolsby J.A."/>
            <person name="Tidwell J."/>
            <person name="Bellgard S.E."/>
            <person name="Bellgard M.I."/>
        </authorList>
    </citation>
    <scope>NUCLEOTIDE SEQUENCE</scope>
    <source>
        <tissue evidence="1">Shoot tissue taken approximately 20 cm above the soil surface</tissue>
    </source>
</reference>
<sequence length="24" mass="2715">MVGVLVRIFGEGFTRSFLVTNCRL</sequence>
<reference evidence="1" key="1">
    <citation type="submission" date="2014-09" db="EMBL/GenBank/DDBJ databases">
        <authorList>
            <person name="Magalhaes I.L.F."/>
            <person name="Oliveira U."/>
            <person name="Santos F.R."/>
            <person name="Vidigal T.H.D.A."/>
            <person name="Brescovit A.D."/>
            <person name="Santos A.J."/>
        </authorList>
    </citation>
    <scope>NUCLEOTIDE SEQUENCE</scope>
    <source>
        <tissue evidence="1">Shoot tissue taken approximately 20 cm above the soil surface</tissue>
    </source>
</reference>
<name>A0A0A9B008_ARUDO</name>